<organism evidence="1 2">
    <name type="scientific">Pleurodeles waltl</name>
    <name type="common">Iberian ribbed newt</name>
    <dbReference type="NCBI Taxonomy" id="8319"/>
    <lineage>
        <taxon>Eukaryota</taxon>
        <taxon>Metazoa</taxon>
        <taxon>Chordata</taxon>
        <taxon>Craniata</taxon>
        <taxon>Vertebrata</taxon>
        <taxon>Euteleostomi</taxon>
        <taxon>Amphibia</taxon>
        <taxon>Batrachia</taxon>
        <taxon>Caudata</taxon>
        <taxon>Salamandroidea</taxon>
        <taxon>Salamandridae</taxon>
        <taxon>Pleurodelinae</taxon>
        <taxon>Pleurodeles</taxon>
    </lineage>
</organism>
<comment type="caution">
    <text evidence="1">The sequence shown here is derived from an EMBL/GenBank/DDBJ whole genome shotgun (WGS) entry which is preliminary data.</text>
</comment>
<dbReference type="Proteomes" id="UP001066276">
    <property type="component" value="Chromosome 4_2"/>
</dbReference>
<evidence type="ECO:0000313" key="1">
    <source>
        <dbReference type="EMBL" id="KAJ1159971.1"/>
    </source>
</evidence>
<accession>A0AAV7S7U2</accession>
<dbReference type="EMBL" id="JANPWB010000008">
    <property type="protein sequence ID" value="KAJ1159971.1"/>
    <property type="molecule type" value="Genomic_DNA"/>
</dbReference>
<evidence type="ECO:0000313" key="2">
    <source>
        <dbReference type="Proteomes" id="UP001066276"/>
    </source>
</evidence>
<gene>
    <name evidence="1" type="ORF">NDU88_000475</name>
</gene>
<proteinExistence type="predicted"/>
<dbReference type="AlphaFoldDB" id="A0AAV7S7U2"/>
<sequence length="111" mass="12381">MRALREAFFSGLNTGFGTTRSSASEAVLLPPTFYRTRPSFEERPLLSVFRYSCAYRSEATLLFISRSRLVLFGAGPRVSSVHLSGWFFLLGSCLTTPLGRVFSLFSGWAQL</sequence>
<name>A0AAV7S7U2_PLEWA</name>
<protein>
    <submittedName>
        <fullName evidence="1">Uncharacterized protein</fullName>
    </submittedName>
</protein>
<reference evidence="1" key="1">
    <citation type="journal article" date="2022" name="bioRxiv">
        <title>Sequencing and chromosome-scale assembly of the giantPleurodeles waltlgenome.</title>
        <authorList>
            <person name="Brown T."/>
            <person name="Elewa A."/>
            <person name="Iarovenko S."/>
            <person name="Subramanian E."/>
            <person name="Araus A.J."/>
            <person name="Petzold A."/>
            <person name="Susuki M."/>
            <person name="Suzuki K.-i.T."/>
            <person name="Hayashi T."/>
            <person name="Toyoda A."/>
            <person name="Oliveira C."/>
            <person name="Osipova E."/>
            <person name="Leigh N.D."/>
            <person name="Simon A."/>
            <person name="Yun M.H."/>
        </authorList>
    </citation>
    <scope>NUCLEOTIDE SEQUENCE</scope>
    <source>
        <strain evidence="1">20211129_DDA</strain>
        <tissue evidence="1">Liver</tissue>
    </source>
</reference>
<keyword evidence="2" id="KW-1185">Reference proteome</keyword>